<name>Q4ZC85_9CAUD</name>
<sequence>MQATDKELVGKYKKAYYELLEDIKMYRSDWTELENYIRQKIQWNPSNSQYKNVQHEMDRIKGGLFDED</sequence>
<dbReference type="Proteomes" id="UP000000987">
    <property type="component" value="Segment"/>
</dbReference>
<evidence type="ECO:0000313" key="1">
    <source>
        <dbReference type="EMBL" id="AAX91315.1"/>
    </source>
</evidence>
<keyword evidence="2" id="KW-1185">Reference proteome</keyword>
<dbReference type="KEGG" id="vg:5133144"/>
<dbReference type="EMBL" id="AY954958">
    <property type="protein sequence ID" value="AAX91315.1"/>
    <property type="molecule type" value="Genomic_DNA"/>
</dbReference>
<proteinExistence type="predicted"/>
<protein>
    <submittedName>
        <fullName evidence="1">ORF058</fullName>
    </submittedName>
</protein>
<evidence type="ECO:0000313" key="2">
    <source>
        <dbReference type="Proteomes" id="UP000000987"/>
    </source>
</evidence>
<dbReference type="SMR" id="Q4ZC85"/>
<dbReference type="RefSeq" id="YP_240141.1">
    <property type="nucleotide sequence ID" value="NC_007055.1"/>
</dbReference>
<accession>Q4ZC85</accession>
<reference evidence="1 2" key="1">
    <citation type="journal article" date="2005" name="Proc. Natl. Acad. Sci. U.S.A.">
        <title>The complete genomes and proteomes of 27 Staphylococcus aureus bacteriophages.</title>
        <authorList>
            <person name="Kwan T."/>
            <person name="Liu J."/>
            <person name="Dubow M."/>
            <person name="Gros P."/>
            <person name="Pelletier J."/>
        </authorList>
    </citation>
    <scope>NUCLEOTIDE SEQUENCE</scope>
</reference>
<dbReference type="GeneID" id="5133144"/>
<organism evidence="1 2">
    <name type="scientific">Staphylococcus phage 37</name>
    <dbReference type="NCBI Taxonomy" id="2936813"/>
    <lineage>
        <taxon>Viruses</taxon>
        <taxon>Duplodnaviria</taxon>
        <taxon>Heunggongvirae</taxon>
        <taxon>Uroviricota</taxon>
        <taxon>Caudoviricetes</taxon>
        <taxon>Azeredovirinae</taxon>
        <taxon>Phietavirus</taxon>
        <taxon>Phietavirus pv37</taxon>
    </lineage>
</organism>